<organism evidence="2 3">
    <name type="scientific">Acorus gramineus</name>
    <name type="common">Dwarf sweet flag</name>
    <dbReference type="NCBI Taxonomy" id="55184"/>
    <lineage>
        <taxon>Eukaryota</taxon>
        <taxon>Viridiplantae</taxon>
        <taxon>Streptophyta</taxon>
        <taxon>Embryophyta</taxon>
        <taxon>Tracheophyta</taxon>
        <taxon>Spermatophyta</taxon>
        <taxon>Magnoliopsida</taxon>
        <taxon>Liliopsida</taxon>
        <taxon>Acoraceae</taxon>
        <taxon>Acorus</taxon>
    </lineage>
</organism>
<evidence type="ECO:0000313" key="2">
    <source>
        <dbReference type="EMBL" id="KAK1256959.1"/>
    </source>
</evidence>
<proteinExistence type="predicted"/>
<gene>
    <name evidence="2" type="ORF">QJS04_geneDACA024365</name>
</gene>
<comment type="caution">
    <text evidence="2">The sequence shown here is derived from an EMBL/GenBank/DDBJ whole genome shotgun (WGS) entry which is preliminary data.</text>
</comment>
<dbReference type="InterPro" id="IPR016140">
    <property type="entry name" value="Bifunc_inhib/LTP/seed_store"/>
</dbReference>
<dbReference type="Gene3D" id="1.10.110.10">
    <property type="entry name" value="Plant lipid-transfer and hydrophobic proteins"/>
    <property type="match status" value="1"/>
</dbReference>
<reference evidence="2" key="1">
    <citation type="journal article" date="2023" name="Nat. Commun.">
        <title>Diploid and tetraploid genomes of Acorus and the evolution of monocots.</title>
        <authorList>
            <person name="Ma L."/>
            <person name="Liu K.W."/>
            <person name="Li Z."/>
            <person name="Hsiao Y.Y."/>
            <person name="Qi Y."/>
            <person name="Fu T."/>
            <person name="Tang G.D."/>
            <person name="Zhang D."/>
            <person name="Sun W.H."/>
            <person name="Liu D.K."/>
            <person name="Li Y."/>
            <person name="Chen G.Z."/>
            <person name="Liu X.D."/>
            <person name="Liao X.Y."/>
            <person name="Jiang Y.T."/>
            <person name="Yu X."/>
            <person name="Hao Y."/>
            <person name="Huang J."/>
            <person name="Zhao X.W."/>
            <person name="Ke S."/>
            <person name="Chen Y.Y."/>
            <person name="Wu W.L."/>
            <person name="Hsu J.L."/>
            <person name="Lin Y.F."/>
            <person name="Huang M.D."/>
            <person name="Li C.Y."/>
            <person name="Huang L."/>
            <person name="Wang Z.W."/>
            <person name="Zhao X."/>
            <person name="Zhong W.Y."/>
            <person name="Peng D.H."/>
            <person name="Ahmad S."/>
            <person name="Lan S."/>
            <person name="Zhang J.S."/>
            <person name="Tsai W.C."/>
            <person name="Van de Peer Y."/>
            <person name="Liu Z.J."/>
        </authorList>
    </citation>
    <scope>NUCLEOTIDE SEQUENCE</scope>
    <source>
        <strain evidence="2">SCP</strain>
    </source>
</reference>
<keyword evidence="3" id="KW-1185">Reference proteome</keyword>
<evidence type="ECO:0000259" key="1">
    <source>
        <dbReference type="Pfam" id="PF14368"/>
    </source>
</evidence>
<dbReference type="InterPro" id="IPR044741">
    <property type="entry name" value="NsLTP-like"/>
</dbReference>
<dbReference type="PANTHER" id="PTHR33286:SF1">
    <property type="entry name" value="OS01G0800600 PROTEIN"/>
    <property type="match status" value="1"/>
</dbReference>
<dbReference type="EMBL" id="JAUJYN010000069">
    <property type="protein sequence ID" value="KAK1256959.1"/>
    <property type="molecule type" value="Genomic_DNA"/>
</dbReference>
<accession>A0AAV9A0H3</accession>
<name>A0AAV9A0H3_ACOGR</name>
<protein>
    <recommendedName>
        <fullName evidence="1">Bifunctional inhibitor/plant lipid transfer protein/seed storage helical domain-containing protein</fullName>
    </recommendedName>
</protein>
<dbReference type="Pfam" id="PF14368">
    <property type="entry name" value="LTP_2"/>
    <property type="match status" value="1"/>
</dbReference>
<dbReference type="Proteomes" id="UP001179952">
    <property type="component" value="Unassembled WGS sequence"/>
</dbReference>
<sequence>MPKDHGKTLKWRPLRTTSPCSWSSPSWPSQECSFDVASDLVNVCGQYVVKEGQRRTPSEACCAAVRKADMTCVCRYMTKDVEEIISPRKVVYVAEYCHRPIPHGTKCGSFTVPKA</sequence>
<dbReference type="CDD" id="cd04660">
    <property type="entry name" value="nsLTP_like"/>
    <property type="match status" value="1"/>
</dbReference>
<dbReference type="AlphaFoldDB" id="A0AAV9A0H3"/>
<dbReference type="PANTHER" id="PTHR33286">
    <property type="entry name" value="BIFUNCTIONAL INHIBITOR/LIPID-TRANSFER PROTEIN/SEED STORAGE 2S ALBUMIN SUPERFAMILY PROTEIN"/>
    <property type="match status" value="1"/>
</dbReference>
<reference evidence="2" key="2">
    <citation type="submission" date="2023-06" db="EMBL/GenBank/DDBJ databases">
        <authorList>
            <person name="Ma L."/>
            <person name="Liu K.-W."/>
            <person name="Li Z."/>
            <person name="Hsiao Y.-Y."/>
            <person name="Qi Y."/>
            <person name="Fu T."/>
            <person name="Tang G."/>
            <person name="Zhang D."/>
            <person name="Sun W.-H."/>
            <person name="Liu D.-K."/>
            <person name="Li Y."/>
            <person name="Chen G.-Z."/>
            <person name="Liu X.-D."/>
            <person name="Liao X.-Y."/>
            <person name="Jiang Y.-T."/>
            <person name="Yu X."/>
            <person name="Hao Y."/>
            <person name="Huang J."/>
            <person name="Zhao X.-W."/>
            <person name="Ke S."/>
            <person name="Chen Y.-Y."/>
            <person name="Wu W.-L."/>
            <person name="Hsu J.-L."/>
            <person name="Lin Y.-F."/>
            <person name="Huang M.-D."/>
            <person name="Li C.-Y."/>
            <person name="Huang L."/>
            <person name="Wang Z.-W."/>
            <person name="Zhao X."/>
            <person name="Zhong W.-Y."/>
            <person name="Peng D.-H."/>
            <person name="Ahmad S."/>
            <person name="Lan S."/>
            <person name="Zhang J.-S."/>
            <person name="Tsai W.-C."/>
            <person name="Van De Peer Y."/>
            <person name="Liu Z.-J."/>
        </authorList>
    </citation>
    <scope>NUCLEOTIDE SEQUENCE</scope>
    <source>
        <strain evidence="2">SCP</strain>
        <tissue evidence="2">Leaves</tissue>
    </source>
</reference>
<dbReference type="InterPro" id="IPR036312">
    <property type="entry name" value="Bifun_inhib/LTP/seed_sf"/>
</dbReference>
<evidence type="ECO:0000313" key="3">
    <source>
        <dbReference type="Proteomes" id="UP001179952"/>
    </source>
</evidence>
<feature type="domain" description="Bifunctional inhibitor/plant lipid transfer protein/seed storage helical" evidence="1">
    <location>
        <begin position="28"/>
        <end position="107"/>
    </location>
</feature>
<dbReference type="SUPFAM" id="SSF47699">
    <property type="entry name" value="Bifunctional inhibitor/lipid-transfer protein/seed storage 2S albumin"/>
    <property type="match status" value="1"/>
</dbReference>